<evidence type="ECO:0000259" key="4">
    <source>
        <dbReference type="PROSITE" id="PS50102"/>
    </source>
</evidence>
<organism evidence="5 6">
    <name type="scientific">Cladorrhinum samala</name>
    <dbReference type="NCBI Taxonomy" id="585594"/>
    <lineage>
        <taxon>Eukaryota</taxon>
        <taxon>Fungi</taxon>
        <taxon>Dikarya</taxon>
        <taxon>Ascomycota</taxon>
        <taxon>Pezizomycotina</taxon>
        <taxon>Sordariomycetes</taxon>
        <taxon>Sordariomycetidae</taxon>
        <taxon>Sordariales</taxon>
        <taxon>Podosporaceae</taxon>
        <taxon>Cladorrhinum</taxon>
    </lineage>
</organism>
<dbReference type="EMBL" id="MU864965">
    <property type="protein sequence ID" value="KAK4462978.1"/>
    <property type="molecule type" value="Genomic_DNA"/>
</dbReference>
<gene>
    <name evidence="5" type="ORF">QBC42DRAFT_345950</name>
</gene>
<proteinExistence type="predicted"/>
<dbReference type="SMART" id="SM00360">
    <property type="entry name" value="RRM"/>
    <property type="match status" value="2"/>
</dbReference>
<evidence type="ECO:0000256" key="1">
    <source>
        <dbReference type="ARBA" id="ARBA00022884"/>
    </source>
</evidence>
<comment type="caution">
    <text evidence="5">The sequence shown here is derived from an EMBL/GenBank/DDBJ whole genome shotgun (WGS) entry which is preliminary data.</text>
</comment>
<dbReference type="SUPFAM" id="SSF54928">
    <property type="entry name" value="RNA-binding domain, RBD"/>
    <property type="match status" value="1"/>
</dbReference>
<feature type="region of interest" description="Disordered" evidence="3">
    <location>
        <begin position="228"/>
        <end position="283"/>
    </location>
</feature>
<evidence type="ECO:0000256" key="2">
    <source>
        <dbReference type="PROSITE-ProRule" id="PRU00176"/>
    </source>
</evidence>
<keyword evidence="1 2" id="KW-0694">RNA-binding</keyword>
<evidence type="ECO:0000256" key="3">
    <source>
        <dbReference type="SAM" id="MobiDB-lite"/>
    </source>
</evidence>
<feature type="domain" description="RRM" evidence="4">
    <location>
        <begin position="144"/>
        <end position="229"/>
    </location>
</feature>
<dbReference type="InterPro" id="IPR035979">
    <property type="entry name" value="RBD_domain_sf"/>
</dbReference>
<dbReference type="AlphaFoldDB" id="A0AAV9HQ02"/>
<dbReference type="InterPro" id="IPR000504">
    <property type="entry name" value="RRM_dom"/>
</dbReference>
<name>A0AAV9HQ02_9PEZI</name>
<accession>A0AAV9HQ02</accession>
<dbReference type="PANTHER" id="PTHR48025">
    <property type="entry name" value="OS02G0815200 PROTEIN"/>
    <property type="match status" value="1"/>
</dbReference>
<dbReference type="Proteomes" id="UP001321749">
    <property type="component" value="Unassembled WGS sequence"/>
</dbReference>
<evidence type="ECO:0000313" key="5">
    <source>
        <dbReference type="EMBL" id="KAK4462978.1"/>
    </source>
</evidence>
<dbReference type="Pfam" id="PF00076">
    <property type="entry name" value="RRM_1"/>
    <property type="match status" value="2"/>
</dbReference>
<reference evidence="5" key="2">
    <citation type="submission" date="2023-06" db="EMBL/GenBank/DDBJ databases">
        <authorList>
            <consortium name="Lawrence Berkeley National Laboratory"/>
            <person name="Mondo S.J."/>
            <person name="Hensen N."/>
            <person name="Bonometti L."/>
            <person name="Westerberg I."/>
            <person name="Brannstrom I.O."/>
            <person name="Guillou S."/>
            <person name="Cros-Aarteil S."/>
            <person name="Calhoun S."/>
            <person name="Haridas S."/>
            <person name="Kuo A."/>
            <person name="Pangilinan J."/>
            <person name="Riley R."/>
            <person name="Labutti K."/>
            <person name="Andreopoulos B."/>
            <person name="Lipzen A."/>
            <person name="Chen C."/>
            <person name="Yanf M."/>
            <person name="Daum C."/>
            <person name="Ng V."/>
            <person name="Clum A."/>
            <person name="Steindorff A."/>
            <person name="Ohm R."/>
            <person name="Martin F."/>
            <person name="Silar P."/>
            <person name="Natvig D."/>
            <person name="Lalanne C."/>
            <person name="Gautier V."/>
            <person name="Ament-Velasquez S.L."/>
            <person name="Kruys A."/>
            <person name="Hutchinson M.I."/>
            <person name="Powell A.J."/>
            <person name="Barry K."/>
            <person name="Miller A.N."/>
            <person name="Grigoriev I.V."/>
            <person name="Debuchy R."/>
            <person name="Gladieux P."/>
            <person name="Thoren M.H."/>
            <person name="Johannesson H."/>
        </authorList>
    </citation>
    <scope>NUCLEOTIDE SEQUENCE</scope>
    <source>
        <strain evidence="5">PSN324</strain>
    </source>
</reference>
<keyword evidence="6" id="KW-1185">Reference proteome</keyword>
<dbReference type="CDD" id="cd00590">
    <property type="entry name" value="RRM_SF"/>
    <property type="match status" value="1"/>
</dbReference>
<reference evidence="5" key="1">
    <citation type="journal article" date="2023" name="Mol. Phylogenet. Evol.">
        <title>Genome-scale phylogeny and comparative genomics of the fungal order Sordariales.</title>
        <authorList>
            <person name="Hensen N."/>
            <person name="Bonometti L."/>
            <person name="Westerberg I."/>
            <person name="Brannstrom I.O."/>
            <person name="Guillou S."/>
            <person name="Cros-Aarteil S."/>
            <person name="Calhoun S."/>
            <person name="Haridas S."/>
            <person name="Kuo A."/>
            <person name="Mondo S."/>
            <person name="Pangilinan J."/>
            <person name="Riley R."/>
            <person name="LaButti K."/>
            <person name="Andreopoulos B."/>
            <person name="Lipzen A."/>
            <person name="Chen C."/>
            <person name="Yan M."/>
            <person name="Daum C."/>
            <person name="Ng V."/>
            <person name="Clum A."/>
            <person name="Steindorff A."/>
            <person name="Ohm R.A."/>
            <person name="Martin F."/>
            <person name="Silar P."/>
            <person name="Natvig D.O."/>
            <person name="Lalanne C."/>
            <person name="Gautier V."/>
            <person name="Ament-Velasquez S.L."/>
            <person name="Kruys A."/>
            <person name="Hutchinson M.I."/>
            <person name="Powell A.J."/>
            <person name="Barry K."/>
            <person name="Miller A.N."/>
            <person name="Grigoriev I.V."/>
            <person name="Debuchy R."/>
            <person name="Gladieux P."/>
            <person name="Hiltunen Thoren M."/>
            <person name="Johannesson H."/>
        </authorList>
    </citation>
    <scope>NUCLEOTIDE SEQUENCE</scope>
    <source>
        <strain evidence="5">PSN324</strain>
    </source>
</reference>
<dbReference type="PROSITE" id="PS50102">
    <property type="entry name" value="RRM"/>
    <property type="match status" value="2"/>
</dbReference>
<feature type="compositionally biased region" description="Polar residues" evidence="3">
    <location>
        <begin position="92"/>
        <end position="102"/>
    </location>
</feature>
<dbReference type="PANTHER" id="PTHR48025:SF1">
    <property type="entry name" value="RRM DOMAIN-CONTAINING PROTEIN"/>
    <property type="match status" value="1"/>
</dbReference>
<protein>
    <recommendedName>
        <fullName evidence="4">RRM domain-containing protein</fullName>
    </recommendedName>
</protein>
<feature type="domain" description="RRM" evidence="4">
    <location>
        <begin position="11"/>
        <end position="91"/>
    </location>
</feature>
<feature type="compositionally biased region" description="Basic and acidic residues" evidence="3">
    <location>
        <begin position="260"/>
        <end position="272"/>
    </location>
</feature>
<sequence>METIAPDQQFNRIYVGSLDYNAKPADIEELLHESNLDDFEKIHLKVDPISGRNPGYCFVQFPSYELAAGALDQLAGKSLLGRNLKLGPCYPTGSSQQTSRASSDYRPASQRWGDRRGQNVDNAENQASYGSAAQFDRHKVNDGTRVRVEGLPDIADQDQNDAEIRDIFAGFDVVAIGKRAIPYSLRGTPGNHHHCYVDFGSKEEAQRAAKEADGKDFGDSILKVSVARPSNRYQGGQNRDQDSQAQPSGERGFGRGRQQGTDRAERNERGKTIMEASSWRRAA</sequence>
<feature type="region of interest" description="Disordered" evidence="3">
    <location>
        <begin position="91"/>
        <end position="121"/>
    </location>
</feature>
<dbReference type="InterPro" id="IPR050502">
    <property type="entry name" value="Euk_RNA-bind_prot"/>
</dbReference>
<evidence type="ECO:0000313" key="6">
    <source>
        <dbReference type="Proteomes" id="UP001321749"/>
    </source>
</evidence>
<dbReference type="GO" id="GO:0003729">
    <property type="term" value="F:mRNA binding"/>
    <property type="evidence" value="ECO:0007669"/>
    <property type="project" value="TreeGrafter"/>
</dbReference>
<dbReference type="InterPro" id="IPR012677">
    <property type="entry name" value="Nucleotide-bd_a/b_plait_sf"/>
</dbReference>
<dbReference type="Gene3D" id="3.30.70.330">
    <property type="match status" value="2"/>
</dbReference>
<feature type="compositionally biased region" description="Polar residues" evidence="3">
    <location>
        <begin position="231"/>
        <end position="247"/>
    </location>
</feature>